<feature type="transmembrane region" description="Helical" evidence="1">
    <location>
        <begin position="222"/>
        <end position="250"/>
    </location>
</feature>
<feature type="transmembrane region" description="Helical" evidence="1">
    <location>
        <begin position="106"/>
        <end position="122"/>
    </location>
</feature>
<dbReference type="EMBL" id="JAKMUR010000009">
    <property type="protein sequence ID" value="MCZ9291640.1"/>
    <property type="molecule type" value="Genomic_DNA"/>
</dbReference>
<evidence type="ECO:0000313" key="3">
    <source>
        <dbReference type="Proteomes" id="UP001146453"/>
    </source>
</evidence>
<feature type="transmembrane region" description="Helical" evidence="1">
    <location>
        <begin position="190"/>
        <end position="210"/>
    </location>
</feature>
<dbReference type="Proteomes" id="UP001146453">
    <property type="component" value="Unassembled WGS sequence"/>
</dbReference>
<protein>
    <submittedName>
        <fullName evidence="2">DUF418 domain-containing protein</fullName>
    </submittedName>
</protein>
<feature type="transmembrane region" description="Helical" evidence="1">
    <location>
        <begin position="5"/>
        <end position="24"/>
    </location>
</feature>
<gene>
    <name evidence="2" type="ORF">L8U61_05755</name>
</gene>
<comment type="caution">
    <text evidence="2">The sequence shown here is derived from an EMBL/GenBank/DDBJ whole genome shotgun (WGS) entry which is preliminary data.</text>
</comment>
<keyword evidence="1" id="KW-1133">Transmembrane helix</keyword>
<name>A0ABT4R7W2_9CORY</name>
<dbReference type="RefSeq" id="WP_269952168.1">
    <property type="nucleotide sequence ID" value="NZ_JAKMUR010000009.1"/>
</dbReference>
<reference evidence="2" key="1">
    <citation type="submission" date="2022-02" db="EMBL/GenBank/DDBJ databases">
        <title>Corynebacterium sp. from urogenital microbiome.</title>
        <authorList>
            <person name="Cappelli E.A."/>
            <person name="Ribeiro T.G."/>
            <person name="Peixe L."/>
        </authorList>
    </citation>
    <scope>NUCLEOTIDE SEQUENCE</scope>
    <source>
        <strain evidence="2">C8Ua_144</strain>
    </source>
</reference>
<keyword evidence="3" id="KW-1185">Reference proteome</keyword>
<feature type="transmembrane region" description="Helical" evidence="1">
    <location>
        <begin position="81"/>
        <end position="99"/>
    </location>
</feature>
<feature type="transmembrane region" description="Helical" evidence="1">
    <location>
        <begin position="151"/>
        <end position="170"/>
    </location>
</feature>
<evidence type="ECO:0000313" key="2">
    <source>
        <dbReference type="EMBL" id="MCZ9291640.1"/>
    </source>
</evidence>
<keyword evidence="1" id="KW-0472">Membrane</keyword>
<feature type="transmembrane region" description="Helical" evidence="1">
    <location>
        <begin position="128"/>
        <end position="144"/>
    </location>
</feature>
<keyword evidence="1" id="KW-0812">Transmembrane</keyword>
<organism evidence="2 3">
    <name type="scientific">Corynebacterium lehmanniae</name>
    <dbReference type="NCBI Taxonomy" id="2913497"/>
    <lineage>
        <taxon>Bacteria</taxon>
        <taxon>Bacillati</taxon>
        <taxon>Actinomycetota</taxon>
        <taxon>Actinomycetes</taxon>
        <taxon>Mycobacteriales</taxon>
        <taxon>Corynebacteriaceae</taxon>
        <taxon>Corynebacterium</taxon>
    </lineage>
</organism>
<evidence type="ECO:0000256" key="1">
    <source>
        <dbReference type="SAM" id="Phobius"/>
    </source>
</evidence>
<sequence length="279" mass="29245">MQTRIVGIDAARAVALIAMIVAHLTAPGGIAAQLLFGFPAGLFAFLAGVSMGLMRARPAQFVVRGACLIALHFALDPFSGTIEVVLGTIGVCMIVLAWAPRWDSAWLVWLAFAGTLGSAALAPSSSPYPPLMWAVLMVAGILFARHMPLRAGALVGCALFAADVALRWWVPLPPLLDATGHAGGLVDVVGTAGASIGICSLCCMAGRWLGWFAPLGRMTLTLYCLHVLSAQWVGVWASVIGAAVIAYGWLTVFKRGPLESTVRRLTAVVGKENNEKVGV</sequence>
<proteinExistence type="predicted"/>
<accession>A0ABT4R7W2</accession>